<sequence length="110" mass="11807">MKLAAAALLLLISSAAMAGEQYLVKVKGMSCPFCACGVEKQIMKLEGVAFVRTDLDKGAVAIEMKDGKVLPEALIRKAVTDAGFSVHTVERVTHLPGHHKHTDGQENEHP</sequence>
<evidence type="ECO:0000256" key="1">
    <source>
        <dbReference type="SAM" id="SignalP"/>
    </source>
</evidence>
<dbReference type="AlphaFoldDB" id="A0A1G6WJW2"/>
<accession>A0A1G6WJW2</accession>
<gene>
    <name evidence="3" type="ORF">SAMN04488071_1134</name>
</gene>
<dbReference type="CDD" id="cd00371">
    <property type="entry name" value="HMA"/>
    <property type="match status" value="1"/>
</dbReference>
<feature type="signal peptide" evidence="1">
    <location>
        <begin position="1"/>
        <end position="18"/>
    </location>
</feature>
<dbReference type="InterPro" id="IPR006121">
    <property type="entry name" value="HMA_dom"/>
</dbReference>
<name>A0A1G6WJW2_9PROT</name>
<dbReference type="GO" id="GO:0046872">
    <property type="term" value="F:metal ion binding"/>
    <property type="evidence" value="ECO:0007669"/>
    <property type="project" value="InterPro"/>
</dbReference>
<reference evidence="3 4" key="1">
    <citation type="submission" date="2016-10" db="EMBL/GenBank/DDBJ databases">
        <authorList>
            <person name="de Groot N.N."/>
        </authorList>
    </citation>
    <scope>NUCLEOTIDE SEQUENCE [LARGE SCALE GENOMIC DNA]</scope>
    <source>
        <strain evidence="3 4">CGMCC 1.9109</strain>
    </source>
</reference>
<evidence type="ECO:0000313" key="3">
    <source>
        <dbReference type="EMBL" id="SDD66118.1"/>
    </source>
</evidence>
<protein>
    <submittedName>
        <fullName evidence="3">Mercuric ion binding protein</fullName>
    </submittedName>
</protein>
<keyword evidence="1" id="KW-0732">Signal</keyword>
<dbReference type="Proteomes" id="UP000183685">
    <property type="component" value="Unassembled WGS sequence"/>
</dbReference>
<dbReference type="EMBL" id="FNAK01000002">
    <property type="protein sequence ID" value="SDD66118.1"/>
    <property type="molecule type" value="Genomic_DNA"/>
</dbReference>
<organism evidence="3 4">
    <name type="scientific">Kordiimonas lacus</name>
    <dbReference type="NCBI Taxonomy" id="637679"/>
    <lineage>
        <taxon>Bacteria</taxon>
        <taxon>Pseudomonadati</taxon>
        <taxon>Pseudomonadota</taxon>
        <taxon>Alphaproteobacteria</taxon>
        <taxon>Kordiimonadales</taxon>
        <taxon>Kordiimonadaceae</taxon>
        <taxon>Kordiimonas</taxon>
    </lineage>
</organism>
<dbReference type="STRING" id="637679.GCA_001550055_02850"/>
<feature type="domain" description="HMA" evidence="2">
    <location>
        <begin position="20"/>
        <end position="87"/>
    </location>
</feature>
<evidence type="ECO:0000313" key="4">
    <source>
        <dbReference type="Proteomes" id="UP000183685"/>
    </source>
</evidence>
<proteinExistence type="predicted"/>
<dbReference type="Gene3D" id="3.30.70.100">
    <property type="match status" value="1"/>
</dbReference>
<dbReference type="RefSeq" id="WP_068306260.1">
    <property type="nucleotide sequence ID" value="NZ_FNAK01000002.1"/>
</dbReference>
<dbReference type="PROSITE" id="PS50846">
    <property type="entry name" value="HMA_2"/>
    <property type="match status" value="1"/>
</dbReference>
<keyword evidence="4" id="KW-1185">Reference proteome</keyword>
<feature type="chain" id="PRO_5010292315" evidence="1">
    <location>
        <begin position="19"/>
        <end position="110"/>
    </location>
</feature>
<dbReference type="Pfam" id="PF00403">
    <property type="entry name" value="HMA"/>
    <property type="match status" value="1"/>
</dbReference>
<dbReference type="SUPFAM" id="SSF55008">
    <property type="entry name" value="HMA, heavy metal-associated domain"/>
    <property type="match status" value="1"/>
</dbReference>
<dbReference type="InterPro" id="IPR036163">
    <property type="entry name" value="HMA_dom_sf"/>
</dbReference>
<evidence type="ECO:0000259" key="2">
    <source>
        <dbReference type="PROSITE" id="PS50846"/>
    </source>
</evidence>